<protein>
    <recommendedName>
        <fullName evidence="3 6">Alanine dehydrogenase</fullName>
        <ecNumber evidence="3 6">1.4.1.1</ecNumber>
    </recommendedName>
</protein>
<dbReference type="SUPFAM" id="SSF51735">
    <property type="entry name" value="NAD(P)-binding Rossmann-fold domains"/>
    <property type="match status" value="1"/>
</dbReference>
<evidence type="ECO:0000256" key="1">
    <source>
        <dbReference type="ARBA" id="ARBA00005206"/>
    </source>
</evidence>
<dbReference type="Pfam" id="PF05222">
    <property type="entry name" value="AlaDh_PNT_N"/>
    <property type="match status" value="1"/>
</dbReference>
<dbReference type="PANTHER" id="PTHR42795:SF1">
    <property type="entry name" value="ALANINE DEHYDROGENASE"/>
    <property type="match status" value="1"/>
</dbReference>
<evidence type="ECO:0000259" key="8">
    <source>
        <dbReference type="SMART" id="SM01003"/>
    </source>
</evidence>
<evidence type="ECO:0000256" key="4">
    <source>
        <dbReference type="ARBA" id="ARBA00023002"/>
    </source>
</evidence>
<evidence type="ECO:0000313" key="9">
    <source>
        <dbReference type="EMBL" id="GIP52670.1"/>
    </source>
</evidence>
<comment type="catalytic activity">
    <reaction evidence="6">
        <text>L-alanine + NAD(+) + H2O = pyruvate + NH4(+) + NADH + H(+)</text>
        <dbReference type="Rhea" id="RHEA:18405"/>
        <dbReference type="ChEBI" id="CHEBI:15361"/>
        <dbReference type="ChEBI" id="CHEBI:15377"/>
        <dbReference type="ChEBI" id="CHEBI:15378"/>
        <dbReference type="ChEBI" id="CHEBI:28938"/>
        <dbReference type="ChEBI" id="CHEBI:57540"/>
        <dbReference type="ChEBI" id="CHEBI:57945"/>
        <dbReference type="ChEBI" id="CHEBI:57972"/>
        <dbReference type="EC" id="1.4.1.1"/>
    </reaction>
</comment>
<comment type="similarity">
    <text evidence="2 6">Belongs to the AlaDH/PNT family.</text>
</comment>
<evidence type="ECO:0000256" key="5">
    <source>
        <dbReference type="ARBA" id="ARBA00023027"/>
    </source>
</evidence>
<dbReference type="SUPFAM" id="SSF52283">
    <property type="entry name" value="Formate/glycerate dehydrogenase catalytic domain-like"/>
    <property type="match status" value="1"/>
</dbReference>
<comment type="pathway">
    <text evidence="1">Amino-acid degradation; L-alanine degradation via dehydrogenase pathway; NH(3) and pyruvate from L-alanine: step 1/1.</text>
</comment>
<keyword evidence="4 6" id="KW-0560">Oxidoreductase</keyword>
<dbReference type="PANTHER" id="PTHR42795">
    <property type="entry name" value="ALANINE DEHYDROGENASE"/>
    <property type="match status" value="1"/>
</dbReference>
<dbReference type="InterPro" id="IPR007886">
    <property type="entry name" value="AlaDH/PNT_N"/>
</dbReference>
<dbReference type="InterPro" id="IPR008143">
    <property type="entry name" value="Ala_DH/PNT_CS2"/>
</dbReference>
<gene>
    <name evidence="9" type="primary">ald</name>
    <name evidence="9" type="ORF">J42TS3_17050</name>
</gene>
<keyword evidence="10" id="KW-1185">Reference proteome</keyword>
<name>A0ABQ4M9K6_9BACL</name>
<comment type="caution">
    <text evidence="9">The sequence shown here is derived from an EMBL/GenBank/DDBJ whole genome shotgun (WGS) entry which is preliminary data.</text>
</comment>
<organism evidence="9 10">
    <name type="scientific">Paenibacillus vini</name>
    <dbReference type="NCBI Taxonomy" id="1476024"/>
    <lineage>
        <taxon>Bacteria</taxon>
        <taxon>Bacillati</taxon>
        <taxon>Bacillota</taxon>
        <taxon>Bacilli</taxon>
        <taxon>Bacillales</taxon>
        <taxon>Paenibacillaceae</taxon>
        <taxon>Paenibacillus</taxon>
    </lineage>
</organism>
<evidence type="ECO:0000259" key="7">
    <source>
        <dbReference type="SMART" id="SM01002"/>
    </source>
</evidence>
<dbReference type="Gene3D" id="3.40.50.720">
    <property type="entry name" value="NAD(P)-binding Rossmann-like Domain"/>
    <property type="match status" value="2"/>
</dbReference>
<dbReference type="SMART" id="SM01002">
    <property type="entry name" value="AlaDh_PNT_C"/>
    <property type="match status" value="1"/>
</dbReference>
<dbReference type="CDD" id="cd05305">
    <property type="entry name" value="L-AlaDH"/>
    <property type="match status" value="1"/>
</dbReference>
<dbReference type="EC" id="1.4.1.1" evidence="3 6"/>
<dbReference type="Pfam" id="PF01262">
    <property type="entry name" value="AlaDh_PNT_C"/>
    <property type="match status" value="1"/>
</dbReference>
<dbReference type="EMBL" id="BOSL01000004">
    <property type="protein sequence ID" value="GIP52670.1"/>
    <property type="molecule type" value="Genomic_DNA"/>
</dbReference>
<dbReference type="SMART" id="SM01003">
    <property type="entry name" value="AlaDh_PNT_N"/>
    <property type="match status" value="1"/>
</dbReference>
<feature type="domain" description="Alanine dehydrogenase/pyridine nucleotide transhydrogenase N-terminal" evidence="8">
    <location>
        <begin position="7"/>
        <end position="139"/>
    </location>
</feature>
<dbReference type="InterPro" id="IPR007698">
    <property type="entry name" value="AlaDH/PNT_NAD(H)-bd"/>
</dbReference>
<dbReference type="InterPro" id="IPR008141">
    <property type="entry name" value="Ala_DH"/>
</dbReference>
<dbReference type="Proteomes" id="UP000679992">
    <property type="component" value="Unassembled WGS sequence"/>
</dbReference>
<dbReference type="PROSITE" id="PS00837">
    <property type="entry name" value="ALADH_PNT_2"/>
    <property type="match status" value="1"/>
</dbReference>
<keyword evidence="5 6" id="KW-0520">NAD</keyword>
<evidence type="ECO:0000256" key="6">
    <source>
        <dbReference type="PIRNR" id="PIRNR000183"/>
    </source>
</evidence>
<evidence type="ECO:0000256" key="3">
    <source>
        <dbReference type="ARBA" id="ARBA00012897"/>
    </source>
</evidence>
<evidence type="ECO:0000313" key="10">
    <source>
        <dbReference type="Proteomes" id="UP000679992"/>
    </source>
</evidence>
<evidence type="ECO:0000256" key="2">
    <source>
        <dbReference type="ARBA" id="ARBA00005689"/>
    </source>
</evidence>
<reference evidence="9 10" key="1">
    <citation type="submission" date="2021-03" db="EMBL/GenBank/DDBJ databases">
        <title>Antimicrobial resistance genes in bacteria isolated from Japanese honey, and their potential for conferring macrolide and lincosamide resistance in the American foulbrood pathogen Paenibacillus larvae.</title>
        <authorList>
            <person name="Okamoto M."/>
            <person name="Kumagai M."/>
            <person name="Kanamori H."/>
            <person name="Takamatsu D."/>
        </authorList>
    </citation>
    <scope>NUCLEOTIDE SEQUENCE [LARGE SCALE GENOMIC DNA]</scope>
    <source>
        <strain evidence="9 10">J42TS3</strain>
    </source>
</reference>
<dbReference type="NCBIfam" id="TIGR00518">
    <property type="entry name" value="alaDH"/>
    <property type="match status" value="1"/>
</dbReference>
<accession>A0ABQ4M9K6</accession>
<feature type="domain" description="Alanine dehydrogenase/pyridine nucleotide transhydrogenase NAD(H)-binding" evidence="7">
    <location>
        <begin position="151"/>
        <end position="300"/>
    </location>
</feature>
<dbReference type="InterPro" id="IPR036291">
    <property type="entry name" value="NAD(P)-bd_dom_sf"/>
</dbReference>
<sequence>MEQVIIGVPKETKNNEHRVGMTPGSVVSYVQAGHQVLVESGAGEGIGFGDQDYEAAGARIVPTAAEAWAAEMVVKVKEPIPEEFGYFREGLILFTYLHLAPEPELTKALVERGVTAIAYETIQLDDGRLPLLMPMSEVAGRMSIQIGAHFLEKAHGGKGLLLGGVPGVEPGKVTVIGGGIVGTNAARMAVGLGAEVTIIDLSAERLRQIDEMFMGRVKTLISNPFNIAQAVQRADLLIGAVLIPGARAPRLVTEDMVKAMSPGSVIVDVAIDQGGSIATIDRITTHDQPVYEKHGVIHYAVANMPGAVARTSTIALTNVTTPYGLQIAGKGIRQAALGNKALAKGINVMAGQVTYPAVAEAQGIKAADIFTLLPSEG</sequence>
<dbReference type="PIRSF" id="PIRSF000183">
    <property type="entry name" value="Alanine_dh"/>
    <property type="match status" value="1"/>
</dbReference>
<proteinExistence type="inferred from homology"/>